<name>A0A2R8B8B6_9RHOB</name>
<keyword evidence="2" id="KW-1185">Reference proteome</keyword>
<dbReference type="OrthoDB" id="7855889at2"/>
<accession>A0A2R8B8B6</accession>
<dbReference type="EMBL" id="OMOQ01000001">
    <property type="protein sequence ID" value="SPH18799.1"/>
    <property type="molecule type" value="Genomic_DNA"/>
</dbReference>
<dbReference type="Proteomes" id="UP000244924">
    <property type="component" value="Unassembled WGS sequence"/>
</dbReference>
<sequence>MNGNRVIGIAILAGFGASSGLAQGDDFAFMPPGGKSIFVEALLPGDAAGLAEAAARKARVEEWAEWARQQNPDLSQAAVETFAGYAALNFPVTDDVAGALAERGDVALLPRDGKELAIAQCQFCHSLFTGYLMQDRGETSWKGTFKAPFHAEIPMSEVERDTFAHYSAINMPLKFEDVPPELRF</sequence>
<dbReference type="RefSeq" id="WP_108853192.1">
    <property type="nucleotide sequence ID" value="NZ_OMOQ01000001.1"/>
</dbReference>
<protein>
    <submittedName>
        <fullName evidence="1">Uncharacterized protein</fullName>
    </submittedName>
</protein>
<reference evidence="1 2" key="1">
    <citation type="submission" date="2018-03" db="EMBL/GenBank/DDBJ databases">
        <authorList>
            <person name="Keele B.F."/>
        </authorList>
    </citation>
    <scope>NUCLEOTIDE SEQUENCE [LARGE SCALE GENOMIC DNA]</scope>
    <source>
        <strain evidence="1 2">CECT 8626</strain>
    </source>
</reference>
<evidence type="ECO:0000313" key="2">
    <source>
        <dbReference type="Proteomes" id="UP000244924"/>
    </source>
</evidence>
<evidence type="ECO:0000313" key="1">
    <source>
        <dbReference type="EMBL" id="SPH18799.1"/>
    </source>
</evidence>
<proteinExistence type="predicted"/>
<dbReference type="AlphaFoldDB" id="A0A2R8B8B6"/>
<organism evidence="1 2">
    <name type="scientific">Albidovulum aquaemixtae</name>
    <dbReference type="NCBI Taxonomy" id="1542388"/>
    <lineage>
        <taxon>Bacteria</taxon>
        <taxon>Pseudomonadati</taxon>
        <taxon>Pseudomonadota</taxon>
        <taxon>Alphaproteobacteria</taxon>
        <taxon>Rhodobacterales</taxon>
        <taxon>Paracoccaceae</taxon>
        <taxon>Albidovulum</taxon>
    </lineage>
</organism>
<gene>
    <name evidence="1" type="ORF">DEA8626_02344</name>
</gene>